<dbReference type="PROSITE" id="PS00676">
    <property type="entry name" value="SIGMA54_INTERACT_2"/>
    <property type="match status" value="1"/>
</dbReference>
<organism evidence="7 8">
    <name type="scientific">Alkalispirillum mobile</name>
    <dbReference type="NCBI Taxonomy" id="85925"/>
    <lineage>
        <taxon>Bacteria</taxon>
        <taxon>Pseudomonadati</taxon>
        <taxon>Pseudomonadota</taxon>
        <taxon>Gammaproteobacteria</taxon>
        <taxon>Chromatiales</taxon>
        <taxon>Ectothiorhodospiraceae</taxon>
        <taxon>Alkalispirillum</taxon>
    </lineage>
</organism>
<comment type="caution">
    <text evidence="7">The sequence shown here is derived from an EMBL/GenBank/DDBJ whole genome shotgun (WGS) entry which is preliminary data.</text>
</comment>
<dbReference type="SUPFAM" id="SSF46689">
    <property type="entry name" value="Homeodomain-like"/>
    <property type="match status" value="1"/>
</dbReference>
<protein>
    <submittedName>
        <fullName evidence="7">Sigma-54-specific transcriptional regulator</fullName>
    </submittedName>
</protein>
<dbReference type="InterPro" id="IPR058031">
    <property type="entry name" value="AAA_lid_NorR"/>
</dbReference>
<keyword evidence="3" id="KW-0805">Transcription regulation</keyword>
<dbReference type="OrthoDB" id="9804019at2"/>
<dbReference type="GO" id="GO:0005524">
    <property type="term" value="F:ATP binding"/>
    <property type="evidence" value="ECO:0007669"/>
    <property type="project" value="UniProtKB-KW"/>
</dbReference>
<dbReference type="SUPFAM" id="SSF52540">
    <property type="entry name" value="P-loop containing nucleoside triphosphate hydrolases"/>
    <property type="match status" value="1"/>
</dbReference>
<dbReference type="InterPro" id="IPR003593">
    <property type="entry name" value="AAA+_ATPase"/>
</dbReference>
<evidence type="ECO:0000256" key="2">
    <source>
        <dbReference type="ARBA" id="ARBA00022840"/>
    </source>
</evidence>
<dbReference type="InterPro" id="IPR025943">
    <property type="entry name" value="Sigma_54_int_dom_ATP-bd_2"/>
</dbReference>
<name>A0A498C740_9GAMM</name>
<keyword evidence="5" id="KW-0804">Transcription</keyword>
<dbReference type="CDD" id="cd00009">
    <property type="entry name" value="AAA"/>
    <property type="match status" value="1"/>
</dbReference>
<dbReference type="GO" id="GO:0043565">
    <property type="term" value="F:sequence-specific DNA binding"/>
    <property type="evidence" value="ECO:0007669"/>
    <property type="project" value="InterPro"/>
</dbReference>
<sequence>MVGGTPVTDGERLVPALTGFASILPLVESSSPAQVRRNACRLLARTAGLPWVRCLALDSDGRRLCADGSDTVYRCDDFRHPFAHVIRSGTPLLGRVNALRGRMNHPDFLAEAANLRGDWDLHCRPLRAPGAPYDWLGVWGMAGSRATLAALQGSADFAALERLLCHLWYRLLAQDRSHRQDQNLRDSLRRLREDQRSHALADSLARELIGHSPAMVRLRERLVRAADTGLAVLLQGETGTGKECVARALHRCSARRDGPFVAINCAAIPETLLESELFGHVRGAHSAATRDRAGLLSAADGGTLFLDEIGDMPPALQAKLLRVLESGRYRPLGGGRERHADIRLVSASHQPLVKLIRERQFRADLYYRLNQFPLSVPPLRDRREDIPELAEHFAVSYAAREGRPTTSLSPSALAHLASGDFPGNVRELRNQVEYACAMAPVGQPIGPELLPQTAPPESPSGIESWGAAFNLREVVRAYEARLIREKLRQFNGNRAKAALSLGLPKRTLAHKCRQLQLDGDLP</sequence>
<dbReference type="InterPro" id="IPR002197">
    <property type="entry name" value="HTH_Fis"/>
</dbReference>
<proteinExistence type="predicted"/>
<evidence type="ECO:0000256" key="3">
    <source>
        <dbReference type="ARBA" id="ARBA00023015"/>
    </source>
</evidence>
<dbReference type="FunFam" id="3.40.50.300:FF:000006">
    <property type="entry name" value="DNA-binding transcriptional regulator NtrC"/>
    <property type="match status" value="1"/>
</dbReference>
<keyword evidence="1" id="KW-0547">Nucleotide-binding</keyword>
<dbReference type="Gene3D" id="3.40.50.300">
    <property type="entry name" value="P-loop containing nucleotide triphosphate hydrolases"/>
    <property type="match status" value="1"/>
</dbReference>
<dbReference type="Proteomes" id="UP000275461">
    <property type="component" value="Unassembled WGS sequence"/>
</dbReference>
<reference evidence="7 8" key="1">
    <citation type="submission" date="2018-10" db="EMBL/GenBank/DDBJ databases">
        <title>Genomic Encyclopedia of Type Strains, Phase IV (KMG-IV): sequencing the most valuable type-strain genomes for metagenomic binning, comparative biology and taxonomic classification.</title>
        <authorList>
            <person name="Goeker M."/>
        </authorList>
    </citation>
    <scope>NUCLEOTIDE SEQUENCE [LARGE SCALE GENOMIC DNA]</scope>
    <source>
        <strain evidence="7 8">DSM 12769</strain>
    </source>
</reference>
<dbReference type="Gene3D" id="1.10.8.60">
    <property type="match status" value="1"/>
</dbReference>
<keyword evidence="8" id="KW-1185">Reference proteome</keyword>
<dbReference type="PROSITE" id="PS00688">
    <property type="entry name" value="SIGMA54_INTERACT_3"/>
    <property type="match status" value="1"/>
</dbReference>
<dbReference type="InterPro" id="IPR002078">
    <property type="entry name" value="Sigma_54_int"/>
</dbReference>
<accession>A0A498C740</accession>
<dbReference type="PROSITE" id="PS50045">
    <property type="entry name" value="SIGMA54_INTERACT_4"/>
    <property type="match status" value="1"/>
</dbReference>
<evidence type="ECO:0000259" key="6">
    <source>
        <dbReference type="PROSITE" id="PS50045"/>
    </source>
</evidence>
<evidence type="ECO:0000256" key="1">
    <source>
        <dbReference type="ARBA" id="ARBA00022741"/>
    </source>
</evidence>
<dbReference type="SMART" id="SM00382">
    <property type="entry name" value="AAA"/>
    <property type="match status" value="1"/>
</dbReference>
<dbReference type="Gene3D" id="1.10.10.60">
    <property type="entry name" value="Homeodomain-like"/>
    <property type="match status" value="1"/>
</dbReference>
<dbReference type="InterPro" id="IPR009057">
    <property type="entry name" value="Homeodomain-like_sf"/>
</dbReference>
<keyword evidence="4" id="KW-0238">DNA-binding</keyword>
<dbReference type="InterPro" id="IPR025944">
    <property type="entry name" value="Sigma_54_int_dom_CS"/>
</dbReference>
<evidence type="ECO:0000313" key="8">
    <source>
        <dbReference type="Proteomes" id="UP000275461"/>
    </source>
</evidence>
<feature type="domain" description="Sigma-54 factor interaction" evidence="6">
    <location>
        <begin position="208"/>
        <end position="437"/>
    </location>
</feature>
<gene>
    <name evidence="7" type="ORF">DFR31_1651</name>
</gene>
<dbReference type="PANTHER" id="PTHR32071:SF117">
    <property type="entry name" value="PTS-DEPENDENT DIHYDROXYACETONE KINASE OPERON REGULATORY PROTEIN-RELATED"/>
    <property type="match status" value="1"/>
</dbReference>
<dbReference type="InterPro" id="IPR027417">
    <property type="entry name" value="P-loop_NTPase"/>
</dbReference>
<keyword evidence="2" id="KW-0067">ATP-binding</keyword>
<dbReference type="PANTHER" id="PTHR32071">
    <property type="entry name" value="TRANSCRIPTIONAL REGULATORY PROTEIN"/>
    <property type="match status" value="1"/>
</dbReference>
<evidence type="ECO:0000256" key="5">
    <source>
        <dbReference type="ARBA" id="ARBA00023163"/>
    </source>
</evidence>
<dbReference type="EMBL" id="RCDA01000001">
    <property type="protein sequence ID" value="RLK51705.1"/>
    <property type="molecule type" value="Genomic_DNA"/>
</dbReference>
<evidence type="ECO:0000256" key="4">
    <source>
        <dbReference type="ARBA" id="ARBA00023125"/>
    </source>
</evidence>
<dbReference type="InterPro" id="IPR025662">
    <property type="entry name" value="Sigma_54_int_dom_ATP-bd_1"/>
</dbReference>
<dbReference type="PRINTS" id="PR01590">
    <property type="entry name" value="HTHFIS"/>
</dbReference>
<evidence type="ECO:0000313" key="7">
    <source>
        <dbReference type="EMBL" id="RLK51705.1"/>
    </source>
</evidence>
<dbReference type="PROSITE" id="PS00675">
    <property type="entry name" value="SIGMA54_INTERACT_1"/>
    <property type="match status" value="1"/>
</dbReference>
<dbReference type="AlphaFoldDB" id="A0A498C740"/>
<dbReference type="Pfam" id="PF02954">
    <property type="entry name" value="HTH_8"/>
    <property type="match status" value="1"/>
</dbReference>
<dbReference type="Pfam" id="PF00158">
    <property type="entry name" value="Sigma54_activat"/>
    <property type="match status" value="1"/>
</dbReference>
<dbReference type="Pfam" id="PF25601">
    <property type="entry name" value="AAA_lid_14"/>
    <property type="match status" value="1"/>
</dbReference>
<dbReference type="GO" id="GO:0006355">
    <property type="term" value="P:regulation of DNA-templated transcription"/>
    <property type="evidence" value="ECO:0007669"/>
    <property type="project" value="InterPro"/>
</dbReference>